<evidence type="ECO:0000313" key="3">
    <source>
        <dbReference type="Proteomes" id="UP001566132"/>
    </source>
</evidence>
<sequence>MRLQVNCEHQDPSPSHNENQVKLKKTVISSQEQTSNINPLKNISLPDPIKSRGRPRGKNLTAIGLPAKRKRANK</sequence>
<feature type="compositionally biased region" description="Polar residues" evidence="1">
    <location>
        <begin position="29"/>
        <end position="41"/>
    </location>
</feature>
<evidence type="ECO:0000256" key="1">
    <source>
        <dbReference type="SAM" id="MobiDB-lite"/>
    </source>
</evidence>
<protein>
    <submittedName>
        <fullName evidence="2">Uncharacterized protein</fullName>
    </submittedName>
</protein>
<feature type="region of interest" description="Disordered" evidence="1">
    <location>
        <begin position="29"/>
        <end position="74"/>
    </location>
</feature>
<proteinExistence type="predicted"/>
<accession>A0ABD1FBH1</accession>
<keyword evidence="3" id="KW-1185">Reference proteome</keyword>
<dbReference type="EMBL" id="JBDJPC010000001">
    <property type="protein sequence ID" value="KAL1516631.1"/>
    <property type="molecule type" value="Genomic_DNA"/>
</dbReference>
<gene>
    <name evidence="2" type="ORF">ABEB36_000516</name>
</gene>
<comment type="caution">
    <text evidence="2">The sequence shown here is derived from an EMBL/GenBank/DDBJ whole genome shotgun (WGS) entry which is preliminary data.</text>
</comment>
<organism evidence="2 3">
    <name type="scientific">Hypothenemus hampei</name>
    <name type="common">Coffee berry borer</name>
    <dbReference type="NCBI Taxonomy" id="57062"/>
    <lineage>
        <taxon>Eukaryota</taxon>
        <taxon>Metazoa</taxon>
        <taxon>Ecdysozoa</taxon>
        <taxon>Arthropoda</taxon>
        <taxon>Hexapoda</taxon>
        <taxon>Insecta</taxon>
        <taxon>Pterygota</taxon>
        <taxon>Neoptera</taxon>
        <taxon>Endopterygota</taxon>
        <taxon>Coleoptera</taxon>
        <taxon>Polyphaga</taxon>
        <taxon>Cucujiformia</taxon>
        <taxon>Curculionidae</taxon>
        <taxon>Scolytinae</taxon>
        <taxon>Hypothenemus</taxon>
    </lineage>
</organism>
<reference evidence="2 3" key="1">
    <citation type="submission" date="2024-05" db="EMBL/GenBank/DDBJ databases">
        <title>Genetic variation in Jamaican populations of the coffee berry borer (Hypothenemus hampei).</title>
        <authorList>
            <person name="Errbii M."/>
            <person name="Myrie A."/>
        </authorList>
    </citation>
    <scope>NUCLEOTIDE SEQUENCE [LARGE SCALE GENOMIC DNA]</scope>
    <source>
        <strain evidence="2">JA-Hopewell-2020-01-JO</strain>
        <tissue evidence="2">Whole body</tissue>
    </source>
</reference>
<name>A0ABD1FBH1_HYPHA</name>
<evidence type="ECO:0000313" key="2">
    <source>
        <dbReference type="EMBL" id="KAL1516631.1"/>
    </source>
</evidence>
<dbReference type="Proteomes" id="UP001566132">
    <property type="component" value="Unassembled WGS sequence"/>
</dbReference>
<dbReference type="AlphaFoldDB" id="A0ABD1FBH1"/>